<proteinExistence type="predicted"/>
<evidence type="ECO:0000256" key="1">
    <source>
        <dbReference type="SAM" id="MobiDB-lite"/>
    </source>
</evidence>
<dbReference type="AlphaFoldDB" id="A0A0F9UQ63"/>
<comment type="caution">
    <text evidence="2">The sequence shown here is derived from an EMBL/GenBank/DDBJ whole genome shotgun (WGS) entry which is preliminary data.</text>
</comment>
<accession>A0A0F9UQ63</accession>
<feature type="region of interest" description="Disordered" evidence="1">
    <location>
        <begin position="283"/>
        <end position="389"/>
    </location>
</feature>
<evidence type="ECO:0000313" key="2">
    <source>
        <dbReference type="EMBL" id="KKN89667.1"/>
    </source>
</evidence>
<feature type="compositionally biased region" description="Basic and acidic residues" evidence="1">
    <location>
        <begin position="375"/>
        <end position="389"/>
    </location>
</feature>
<organism evidence="2">
    <name type="scientific">marine sediment metagenome</name>
    <dbReference type="NCBI Taxonomy" id="412755"/>
    <lineage>
        <taxon>unclassified sequences</taxon>
        <taxon>metagenomes</taxon>
        <taxon>ecological metagenomes</taxon>
    </lineage>
</organism>
<sequence length="389" mass="45451">MSKARQSRRDAARKDRQEAEKGDGFQNRQAFIVGQETLEDLNISQYTTASAEDGGELVHKAHLLPAHKDDPDLLAFKLYFHRSIGANDQSALCPKWMAQYLHELSVEIPAEIRSAKCPVCEEHDKELEYYKKHKDGVGEKERKELYAVVRNLQPFSGGFSDPKPKAMLGWVVDATDKDTEEEGTKFFIMPYTKVYKLGILDQSEDMTETDEGGDPEFIDLLDPVNGYVFMFKRWGLKWYDVDYGGYRVKKRGWDISDWCKDVPRFLDVLKFHTYDELAEMLGTVDEEGGNEDLKNELEDEFDKGRDAEPRTRRRSRRESKDETEAPDEEPRRRRKREPEPKPEPESKEPNEEPNPYDEPEESEEKEEVSEATRTIQERIKERRRKRNEE</sequence>
<feature type="compositionally biased region" description="Basic and acidic residues" evidence="1">
    <location>
        <begin position="7"/>
        <end position="23"/>
    </location>
</feature>
<dbReference type="EMBL" id="LAZR01000116">
    <property type="protein sequence ID" value="KKN89667.1"/>
    <property type="molecule type" value="Genomic_DNA"/>
</dbReference>
<feature type="compositionally biased region" description="Acidic residues" evidence="1">
    <location>
        <begin position="354"/>
        <end position="369"/>
    </location>
</feature>
<name>A0A0F9UQ63_9ZZZZ</name>
<feature type="compositionally biased region" description="Basic and acidic residues" evidence="1">
    <location>
        <begin position="318"/>
        <end position="350"/>
    </location>
</feature>
<gene>
    <name evidence="2" type="ORF">LCGC14_0235130</name>
</gene>
<protein>
    <recommendedName>
        <fullName evidence="3">Bacteriophage T4 Gp32 single-stranded DNA-binding domain-containing protein</fullName>
    </recommendedName>
</protein>
<feature type="region of interest" description="Disordered" evidence="1">
    <location>
        <begin position="1"/>
        <end position="28"/>
    </location>
</feature>
<evidence type="ECO:0008006" key="3">
    <source>
        <dbReference type="Google" id="ProtNLM"/>
    </source>
</evidence>
<feature type="compositionally biased region" description="Basic and acidic residues" evidence="1">
    <location>
        <begin position="291"/>
        <end position="310"/>
    </location>
</feature>
<reference evidence="2" key="1">
    <citation type="journal article" date="2015" name="Nature">
        <title>Complex archaea that bridge the gap between prokaryotes and eukaryotes.</title>
        <authorList>
            <person name="Spang A."/>
            <person name="Saw J.H."/>
            <person name="Jorgensen S.L."/>
            <person name="Zaremba-Niedzwiedzka K."/>
            <person name="Martijn J."/>
            <person name="Lind A.E."/>
            <person name="van Eijk R."/>
            <person name="Schleper C."/>
            <person name="Guy L."/>
            <person name="Ettema T.J."/>
        </authorList>
    </citation>
    <scope>NUCLEOTIDE SEQUENCE</scope>
</reference>